<feature type="signal peptide" evidence="1">
    <location>
        <begin position="1"/>
        <end position="31"/>
    </location>
</feature>
<proteinExistence type="predicted"/>
<feature type="chain" id="PRO_5047456802" evidence="1">
    <location>
        <begin position="32"/>
        <end position="218"/>
    </location>
</feature>
<dbReference type="Proteomes" id="UP001366085">
    <property type="component" value="Unassembled WGS sequence"/>
</dbReference>
<dbReference type="RefSeq" id="WP_337321609.1">
    <property type="nucleotide sequence ID" value="NZ_JBBDGN010000016.1"/>
</dbReference>
<keyword evidence="3" id="KW-1185">Reference proteome</keyword>
<accession>A0ABU8LQZ0</accession>
<keyword evidence="1" id="KW-0732">Signal</keyword>
<comment type="caution">
    <text evidence="2">The sequence shown here is derived from an EMBL/GenBank/DDBJ whole genome shotgun (WGS) entry which is preliminary data.</text>
</comment>
<organism evidence="2 3">
    <name type="scientific">Microbacterium istanbulense</name>
    <dbReference type="NCBI Taxonomy" id="3122049"/>
    <lineage>
        <taxon>Bacteria</taxon>
        <taxon>Bacillati</taxon>
        <taxon>Actinomycetota</taxon>
        <taxon>Actinomycetes</taxon>
        <taxon>Micrococcales</taxon>
        <taxon>Microbacteriaceae</taxon>
        <taxon>Microbacterium</taxon>
    </lineage>
</organism>
<reference evidence="2 3" key="1">
    <citation type="submission" date="2024-02" db="EMBL/GenBank/DDBJ databases">
        <authorList>
            <person name="Saticioglu I.B."/>
        </authorList>
    </citation>
    <scope>NUCLEOTIDE SEQUENCE [LARGE SCALE GENOMIC DNA]</scope>
    <source>
        <strain evidence="2 3">Mu-43</strain>
    </source>
</reference>
<dbReference type="EMBL" id="JBBDGN010000016">
    <property type="protein sequence ID" value="MEJ1092742.1"/>
    <property type="molecule type" value="Genomic_DNA"/>
</dbReference>
<gene>
    <name evidence="2" type="ORF">WDU93_13725</name>
</gene>
<evidence type="ECO:0000313" key="2">
    <source>
        <dbReference type="EMBL" id="MEJ1092742.1"/>
    </source>
</evidence>
<sequence>MHLAKATNRAVLSMFAIATAFALATATPATASEFDTSANPTADAAEGVIFSVLGDVGDGVGSIVSDEELAQLGIEVTPGTASSAPTVQAEPAPTARAAATNNVLFRWNDFGGRQVVLRSQPYDKILNKHNLTYRTPRVVTQKATTRTPDGGTSWRYRLAANEVKCDFWGNNCKVVRTVWVRTIVDFRSYQGDKYGVVTAYCEGIDGKCPDFVKNALNQ</sequence>
<evidence type="ECO:0000313" key="3">
    <source>
        <dbReference type="Proteomes" id="UP001366085"/>
    </source>
</evidence>
<protein>
    <submittedName>
        <fullName evidence="2">Uncharacterized protein</fullName>
    </submittedName>
</protein>
<evidence type="ECO:0000256" key="1">
    <source>
        <dbReference type="SAM" id="SignalP"/>
    </source>
</evidence>
<name>A0ABU8LQZ0_9MICO</name>